<evidence type="ECO:0000313" key="2">
    <source>
        <dbReference type="EMBL" id="GIH83918.1"/>
    </source>
</evidence>
<reference evidence="2" key="1">
    <citation type="submission" date="2021-01" db="EMBL/GenBank/DDBJ databases">
        <title>Whole genome shotgun sequence of Planobispora rosea NBRC 15558.</title>
        <authorList>
            <person name="Komaki H."/>
            <person name="Tamura T."/>
        </authorList>
    </citation>
    <scope>NUCLEOTIDE SEQUENCE</scope>
    <source>
        <strain evidence="2">NBRC 15558</strain>
    </source>
</reference>
<gene>
    <name evidence="2" type="ORF">Pro02_23260</name>
</gene>
<comment type="caution">
    <text evidence="2">The sequence shown here is derived from an EMBL/GenBank/DDBJ whole genome shotgun (WGS) entry which is preliminary data.</text>
</comment>
<keyword evidence="3" id="KW-1185">Reference proteome</keyword>
<feature type="compositionally biased region" description="Low complexity" evidence="1">
    <location>
        <begin position="44"/>
        <end position="56"/>
    </location>
</feature>
<dbReference type="Proteomes" id="UP000655044">
    <property type="component" value="Unassembled WGS sequence"/>
</dbReference>
<feature type="region of interest" description="Disordered" evidence="1">
    <location>
        <begin position="36"/>
        <end position="62"/>
    </location>
</feature>
<dbReference type="EMBL" id="BOOI01000019">
    <property type="protein sequence ID" value="GIH83918.1"/>
    <property type="molecule type" value="Genomic_DNA"/>
</dbReference>
<proteinExistence type="predicted"/>
<evidence type="ECO:0000313" key="3">
    <source>
        <dbReference type="Proteomes" id="UP000655044"/>
    </source>
</evidence>
<accession>A0A8J3RYY5</accession>
<dbReference type="RefSeq" id="WP_068921582.1">
    <property type="nucleotide sequence ID" value="NZ_BMQP01000007.1"/>
</dbReference>
<name>A0A8J3RYY5_PLARO</name>
<dbReference type="OrthoDB" id="3475645at2"/>
<protein>
    <submittedName>
        <fullName evidence="2">Uncharacterized protein</fullName>
    </submittedName>
</protein>
<dbReference type="AlphaFoldDB" id="A0A8J3RYY5"/>
<organism evidence="2 3">
    <name type="scientific">Planobispora rosea</name>
    <dbReference type="NCBI Taxonomy" id="35762"/>
    <lineage>
        <taxon>Bacteria</taxon>
        <taxon>Bacillati</taxon>
        <taxon>Actinomycetota</taxon>
        <taxon>Actinomycetes</taxon>
        <taxon>Streptosporangiales</taxon>
        <taxon>Streptosporangiaceae</taxon>
        <taxon>Planobispora</taxon>
    </lineage>
</organism>
<evidence type="ECO:0000256" key="1">
    <source>
        <dbReference type="SAM" id="MobiDB-lite"/>
    </source>
</evidence>
<sequence>MARYYELSTPPRELAEDLGTGGRRVAALLDALTTHVPPASEHVPPAGARPRPEAGSGVPGGVPGEVAGLPVRLVREAPATLLDRVDPGWLVWLESRRSDARGRLVDAGREDRLDLAEHVAMLVATPRLHPADPGDADALTQSGAILWLLGTLVATSLADDRDDALADLIMHGWWPIGPLDGSFLIAPLDLPRRSRHA</sequence>